<feature type="transmembrane region" description="Helical" evidence="8">
    <location>
        <begin position="161"/>
        <end position="182"/>
    </location>
</feature>
<evidence type="ECO:0000256" key="6">
    <source>
        <dbReference type="ARBA" id="ARBA00022989"/>
    </source>
</evidence>
<comment type="subcellular location">
    <subcellularLocation>
        <location evidence="1 8">Endoplasmic reticulum membrane</location>
        <topology evidence="1 8">Multi-pass membrane protein</topology>
    </subcellularLocation>
</comment>
<dbReference type="STRING" id="6205.A0A0R3XBP6"/>
<evidence type="ECO:0000313" key="11">
    <source>
        <dbReference type="WBParaSite" id="TTAC_0001097301-mRNA-1"/>
    </source>
</evidence>
<evidence type="ECO:0000256" key="5">
    <source>
        <dbReference type="ARBA" id="ARBA00022824"/>
    </source>
</evidence>
<keyword evidence="7 8" id="KW-0472">Membrane</keyword>
<reference evidence="9 10" key="2">
    <citation type="submission" date="2018-11" db="EMBL/GenBank/DDBJ databases">
        <authorList>
            <consortium name="Pathogen Informatics"/>
        </authorList>
    </citation>
    <scope>NUCLEOTIDE SEQUENCE [LARGE SCALE GENOMIC DNA]</scope>
</reference>
<reference evidence="11" key="1">
    <citation type="submission" date="2017-02" db="UniProtKB">
        <authorList>
            <consortium name="WormBaseParasite"/>
        </authorList>
    </citation>
    <scope>IDENTIFICATION</scope>
</reference>
<keyword evidence="3" id="KW-0808">Transferase</keyword>
<evidence type="ECO:0000256" key="3">
    <source>
        <dbReference type="ARBA" id="ARBA00022679"/>
    </source>
</evidence>
<dbReference type="Pfam" id="PF03901">
    <property type="entry name" value="Glyco_transf_22"/>
    <property type="match status" value="1"/>
</dbReference>
<proteinExistence type="inferred from homology"/>
<evidence type="ECO:0000256" key="1">
    <source>
        <dbReference type="ARBA" id="ARBA00004477"/>
    </source>
</evidence>
<organism evidence="11">
    <name type="scientific">Hydatigena taeniaeformis</name>
    <name type="common">Feline tapeworm</name>
    <name type="synonym">Taenia taeniaeformis</name>
    <dbReference type="NCBI Taxonomy" id="6205"/>
    <lineage>
        <taxon>Eukaryota</taxon>
        <taxon>Metazoa</taxon>
        <taxon>Spiralia</taxon>
        <taxon>Lophotrochozoa</taxon>
        <taxon>Platyhelminthes</taxon>
        <taxon>Cestoda</taxon>
        <taxon>Eucestoda</taxon>
        <taxon>Cyclophyllidea</taxon>
        <taxon>Taeniidae</taxon>
        <taxon>Hydatigera</taxon>
    </lineage>
</organism>
<feature type="transmembrane region" description="Helical" evidence="8">
    <location>
        <begin position="46"/>
        <end position="71"/>
    </location>
</feature>
<accession>A0A0R3XBP6</accession>
<keyword evidence="6 8" id="KW-1133">Transmembrane helix</keyword>
<dbReference type="EMBL" id="UYWX01022604">
    <property type="protein sequence ID" value="VDM35936.1"/>
    <property type="molecule type" value="Genomic_DNA"/>
</dbReference>
<name>A0A0R3XBP6_HYDTA</name>
<keyword evidence="5 8" id="KW-0256">Endoplasmic reticulum</keyword>
<keyword evidence="2 8" id="KW-0328">Glycosyltransferase</keyword>
<dbReference type="GO" id="GO:0000026">
    <property type="term" value="F:alpha-1,2-mannosyltransferase activity"/>
    <property type="evidence" value="ECO:0007669"/>
    <property type="project" value="TreeGrafter"/>
</dbReference>
<evidence type="ECO:0000256" key="8">
    <source>
        <dbReference type="RuleBase" id="RU363075"/>
    </source>
</evidence>
<dbReference type="InterPro" id="IPR005599">
    <property type="entry name" value="GPI_mannosylTrfase"/>
</dbReference>
<protein>
    <recommendedName>
        <fullName evidence="8">Mannosyltransferase</fullName>
        <ecNumber evidence="8">2.4.1.-</ecNumber>
    </recommendedName>
</protein>
<keyword evidence="10" id="KW-1185">Reference proteome</keyword>
<dbReference type="OrthoDB" id="6284481at2759"/>
<evidence type="ECO:0000256" key="2">
    <source>
        <dbReference type="ARBA" id="ARBA00022676"/>
    </source>
</evidence>
<dbReference type="PANTHER" id="PTHR22760">
    <property type="entry name" value="GLYCOSYLTRANSFERASE"/>
    <property type="match status" value="1"/>
</dbReference>
<dbReference type="GO" id="GO:0005789">
    <property type="term" value="C:endoplasmic reticulum membrane"/>
    <property type="evidence" value="ECO:0007669"/>
    <property type="project" value="UniProtKB-SubCell"/>
</dbReference>
<comment type="caution">
    <text evidence="8">Lacks conserved residue(s) required for the propagation of feature annotation.</text>
</comment>
<feature type="transmembrane region" description="Helical" evidence="8">
    <location>
        <begin position="123"/>
        <end position="140"/>
    </location>
</feature>
<dbReference type="WBParaSite" id="TTAC_0001097301-mRNA-1">
    <property type="protein sequence ID" value="TTAC_0001097301-mRNA-1"/>
    <property type="gene ID" value="TTAC_0001097301"/>
</dbReference>
<dbReference type="GO" id="GO:0006506">
    <property type="term" value="P:GPI anchor biosynthetic process"/>
    <property type="evidence" value="ECO:0007669"/>
    <property type="project" value="TreeGrafter"/>
</dbReference>
<gene>
    <name evidence="9" type="ORF">TTAC_LOCUS10956</name>
</gene>
<evidence type="ECO:0000313" key="9">
    <source>
        <dbReference type="EMBL" id="VDM35936.1"/>
    </source>
</evidence>
<dbReference type="EC" id="2.4.1.-" evidence="8"/>
<evidence type="ECO:0000256" key="4">
    <source>
        <dbReference type="ARBA" id="ARBA00022692"/>
    </source>
</evidence>
<dbReference type="Proteomes" id="UP000274429">
    <property type="component" value="Unassembled WGS sequence"/>
</dbReference>
<feature type="transmembrane region" description="Helical" evidence="8">
    <location>
        <begin position="98"/>
        <end position="117"/>
    </location>
</feature>
<dbReference type="PANTHER" id="PTHR22760:SF4">
    <property type="entry name" value="GPI MANNOSYLTRANSFERASE 3"/>
    <property type="match status" value="1"/>
</dbReference>
<keyword evidence="4 8" id="KW-0812">Transmembrane</keyword>
<evidence type="ECO:0000313" key="10">
    <source>
        <dbReference type="Proteomes" id="UP000274429"/>
    </source>
</evidence>
<dbReference type="AlphaFoldDB" id="A0A0R3XBP6"/>
<comment type="similarity">
    <text evidence="8">Belongs to the glycosyltransferase 22 family.</text>
</comment>
<evidence type="ECO:0000256" key="7">
    <source>
        <dbReference type="ARBA" id="ARBA00023136"/>
    </source>
</evidence>
<sequence>MIGLSGAAVSLGVDRLVYGRWTVNQVNFLLFNFCSNGASFYGVQPWYWYLTSGLPSILTLHLPLALVGWLFDAMSGHRWFMQPCILLKGRPRTKEKIVAKYFGVWIAWTTFAYSCLAHKEFRFLFPLFPLFIYCAGRGLFHLHRIVTKSRWTQSFCSPLRLLIGLLVAVNLAVAGYTCLVHQGGPDALMSKLASQAAAANWADMSPRPKILFLMPCHSTPYLR</sequence>